<sequence>MRRLTGLFLLILLAACSRPLAEGERAFARDLFGETLDVDRVRVAVGLGLTPAPAPRPLPADPEPVARRPGLCDRVAPDTGPREPPPAFALYDRVHVMPEYYHADMMPRWPEGVLVPEALIFGHELVHVWQWQNRRVTGYHPGRAIFESLILGDPYFYRPNAGEGFLGYGYEQQGALVEDYMCYLIFDPDNPRRAEIRDILRQVFTVENVDAALGR</sequence>
<keyword evidence="3" id="KW-1185">Reference proteome</keyword>
<proteinExistence type="predicted"/>
<feature type="chain" id="PRO_5041993756" description="DUF4157 domain-containing protein" evidence="1">
    <location>
        <begin position="22"/>
        <end position="215"/>
    </location>
</feature>
<organism evidence="2 3">
    <name type="scientific">Psychromarinibacter sediminicola</name>
    <dbReference type="NCBI Taxonomy" id="3033385"/>
    <lineage>
        <taxon>Bacteria</taxon>
        <taxon>Pseudomonadati</taxon>
        <taxon>Pseudomonadota</taxon>
        <taxon>Alphaproteobacteria</taxon>
        <taxon>Rhodobacterales</taxon>
        <taxon>Paracoccaceae</taxon>
        <taxon>Psychromarinibacter</taxon>
    </lineage>
</organism>
<evidence type="ECO:0000256" key="1">
    <source>
        <dbReference type="SAM" id="SignalP"/>
    </source>
</evidence>
<keyword evidence="1" id="KW-0732">Signal</keyword>
<dbReference type="Proteomes" id="UP001220964">
    <property type="component" value="Unassembled WGS sequence"/>
</dbReference>
<evidence type="ECO:0000313" key="2">
    <source>
        <dbReference type="EMBL" id="MDF0602595.1"/>
    </source>
</evidence>
<name>A0AAE3NX65_9RHOB</name>
<gene>
    <name evidence="2" type="ORF">P1J78_17795</name>
</gene>
<reference evidence="2" key="1">
    <citation type="submission" date="2023-03" db="EMBL/GenBank/DDBJ databases">
        <title>Multiphase analysis and comparison of six strains from genera Psychromarinibacter, Lutimaribacter, and Maritimibacter, including a novel species: Psychromarinibacter sediminicola sp. nov.</title>
        <authorList>
            <person name="Wang Y.-H."/>
            <person name="Ye M.-Q."/>
            <person name="Du Z.-J."/>
        </authorList>
    </citation>
    <scope>NUCLEOTIDE SEQUENCE</scope>
    <source>
        <strain evidence="2">C21-152</strain>
    </source>
</reference>
<feature type="signal peptide" evidence="1">
    <location>
        <begin position="1"/>
        <end position="21"/>
    </location>
</feature>
<protein>
    <recommendedName>
        <fullName evidence="4">DUF4157 domain-containing protein</fullName>
    </recommendedName>
</protein>
<evidence type="ECO:0008006" key="4">
    <source>
        <dbReference type="Google" id="ProtNLM"/>
    </source>
</evidence>
<dbReference type="EMBL" id="JARGYC010000055">
    <property type="protein sequence ID" value="MDF0602595.1"/>
    <property type="molecule type" value="Genomic_DNA"/>
</dbReference>
<evidence type="ECO:0000313" key="3">
    <source>
        <dbReference type="Proteomes" id="UP001220964"/>
    </source>
</evidence>
<dbReference type="PROSITE" id="PS51257">
    <property type="entry name" value="PROKAR_LIPOPROTEIN"/>
    <property type="match status" value="1"/>
</dbReference>
<comment type="caution">
    <text evidence="2">The sequence shown here is derived from an EMBL/GenBank/DDBJ whole genome shotgun (WGS) entry which is preliminary data.</text>
</comment>
<dbReference type="AlphaFoldDB" id="A0AAE3NX65"/>
<dbReference type="RefSeq" id="WP_275568722.1">
    <property type="nucleotide sequence ID" value="NZ_JARGYC010000055.1"/>
</dbReference>
<accession>A0AAE3NX65</accession>